<dbReference type="Pfam" id="PF13585">
    <property type="entry name" value="CHU_C"/>
    <property type="match status" value="1"/>
</dbReference>
<feature type="domain" description="DUF7507" evidence="2">
    <location>
        <begin position="693"/>
        <end position="789"/>
    </location>
</feature>
<evidence type="ECO:0008006" key="5">
    <source>
        <dbReference type="Google" id="ProtNLM"/>
    </source>
</evidence>
<feature type="domain" description="DUF7507" evidence="2">
    <location>
        <begin position="812"/>
        <end position="917"/>
    </location>
</feature>
<organism evidence="3 4">
    <name type="scientific">Flavobacterium collinsii</name>
    <dbReference type="NCBI Taxonomy" id="1114861"/>
    <lineage>
        <taxon>Bacteria</taxon>
        <taxon>Pseudomonadati</taxon>
        <taxon>Bacteroidota</taxon>
        <taxon>Flavobacteriia</taxon>
        <taxon>Flavobacteriales</taxon>
        <taxon>Flavobacteriaceae</taxon>
        <taxon>Flavobacterium</taxon>
    </lineage>
</organism>
<evidence type="ECO:0000313" key="3">
    <source>
        <dbReference type="EMBL" id="CAA9203090.1"/>
    </source>
</evidence>
<dbReference type="InterPro" id="IPR045828">
    <property type="entry name" value="PKD_Bacteroidetes"/>
</dbReference>
<dbReference type="NCBIfam" id="TIGR01451">
    <property type="entry name" value="B_ant_repeat"/>
    <property type="match status" value="2"/>
</dbReference>
<comment type="caution">
    <text evidence="3">The sequence shown here is derived from an EMBL/GenBank/DDBJ whole genome shotgun (WGS) entry which is preliminary data.</text>
</comment>
<dbReference type="InterPro" id="IPR026341">
    <property type="entry name" value="T9SS_type_B"/>
</dbReference>
<gene>
    <name evidence="3" type="ORF">FLACOL7796_04601</name>
</gene>
<dbReference type="InterPro" id="IPR055354">
    <property type="entry name" value="DUF7507"/>
</dbReference>
<evidence type="ECO:0000259" key="2">
    <source>
        <dbReference type="Pfam" id="PF24346"/>
    </source>
</evidence>
<evidence type="ECO:0000259" key="1">
    <source>
        <dbReference type="Pfam" id="PF19406"/>
    </source>
</evidence>
<dbReference type="NCBIfam" id="TIGR04131">
    <property type="entry name" value="Bac_Flav_CTERM"/>
    <property type="match status" value="1"/>
</dbReference>
<proteinExistence type="predicted"/>
<name>A0ABM8KQ03_9FLAO</name>
<sequence length="1038" mass="107990">MGSDFTVTITVNPSPNGVPALKTICSGQTVNQLLSTSPLVSGTTFTYAAPAVTGGITGGNARNTGSTADITDVLVNLTGVSQTATYTVTPTSSTGCVGSDFTVTITVNPMPDTATVTTLQPTCTTVTGTVTIMAPTGSGMTYSIDGSTYTNTSGIFTLVPIGAYVVTTKSIDGCISLGTNVTVNPQPATPTTPILGTLTQGICMYTLGSIVLSGLPSGNWTINQNGSYPRTYSSSGSSYLIPELVAGSYDFTVTNSVGCTSGETADVILNNILCGVTDNTLSPINGYTGGTAVANVLANDKLNDVTIIPSQVVLTLATTLPTGITFNTSTGEVGVNPGTPAGIYSFDYTICEVLNPTNCSTSTVTINVGQAPIDAINDTIAGIVGINQVVTVLNVFTNDILNGVVVNSSKVVLLQTVADSSGFMTLNSDGTVVLAPNTPAGTYTLTYKICEILNPLNCDTAVVTVSVVAPTMTIIASSLCLNNTPYISYTVTPDNFTPTNLLTVKWIDSANTVVATQTNLPLTGQLLWPGTVSDGSGKTIDWPGWLLVNGKWIQGSDGFELTRPAVTMEFSLNPTVSQMVNYPPATALCNSAPTFVIDAVNDLVTIAVNQQGAALGVINVFSNDILNTVGITASDVTITVLTSNPNLILNPNGTIDVLSNTPAGTYTLTYQICEKVNSSNCDTATVTILVQIPTMILIKTAALVGSGLVGETITYTFTVTNTGNVAINNIVINDALLSPSPIIVTSSLAIGSVFVVKVNYTITQADVDFGKVINSAIASGVDTNGTVVSIVSDNGNIIKGGDRTTVLQLDQKPSIAVIKRAVFDDNNGDGLAQAGESVTYSFKVTNTGNVPLSDVVLTDLLPGIIVIGGPINLAVGQNDPNSFKATYFITQADINRGNISNQASVAGKSPKGVVVKDLSDDSDNGSDNPTVLAIKGCMVEVFNAVSPNGDGENDMFYIGGIECYTDNTVEIYNRWGVLVFERSGYNNTDKAFKGVSEGRVTVKQDEELPAGTYYYVIKYKEFGGNVVKKAGYLYVNRK</sequence>
<protein>
    <recommendedName>
        <fullName evidence="5">DUF11 domain-containing protein</fullName>
    </recommendedName>
</protein>
<dbReference type="Pfam" id="PF24346">
    <property type="entry name" value="DUF7507"/>
    <property type="match status" value="2"/>
</dbReference>
<reference evidence="3 4" key="1">
    <citation type="submission" date="2020-02" db="EMBL/GenBank/DDBJ databases">
        <authorList>
            <person name="Criscuolo A."/>
        </authorList>
    </citation>
    <scope>NUCLEOTIDE SEQUENCE [LARGE SCALE GENOMIC DNA]</scope>
    <source>
        <strain evidence="3">CECT7796</strain>
    </source>
</reference>
<dbReference type="Pfam" id="PF19406">
    <property type="entry name" value="PKD_5"/>
    <property type="match status" value="1"/>
</dbReference>
<evidence type="ECO:0000313" key="4">
    <source>
        <dbReference type="Proteomes" id="UP000474567"/>
    </source>
</evidence>
<accession>A0ABM8KQ03</accession>
<dbReference type="InterPro" id="IPR047589">
    <property type="entry name" value="DUF11_rpt"/>
</dbReference>
<dbReference type="Proteomes" id="UP000474567">
    <property type="component" value="Unassembled WGS sequence"/>
</dbReference>
<keyword evidence="4" id="KW-1185">Reference proteome</keyword>
<feature type="domain" description="PKD-like" evidence="1">
    <location>
        <begin position="22"/>
        <end position="111"/>
    </location>
</feature>
<dbReference type="EMBL" id="CADCST010000162">
    <property type="protein sequence ID" value="CAA9203090.1"/>
    <property type="molecule type" value="Genomic_DNA"/>
</dbReference>